<evidence type="ECO:0000313" key="3">
    <source>
        <dbReference type="Proteomes" id="UP000177478"/>
    </source>
</evidence>
<protein>
    <submittedName>
        <fullName evidence="2">Uncharacterized protein</fullName>
    </submittedName>
</protein>
<comment type="caution">
    <text evidence="2">The sequence shown here is derived from an EMBL/GenBank/DDBJ whole genome shotgun (WGS) entry which is preliminary data.</text>
</comment>
<dbReference type="AlphaFoldDB" id="A0A1F8G5V0"/>
<accession>A0A1F8G5V0</accession>
<gene>
    <name evidence="2" type="ORF">A3F25_01295</name>
</gene>
<keyword evidence="1" id="KW-0472">Membrane</keyword>
<reference evidence="2 3" key="1">
    <citation type="journal article" date="2016" name="Nat. Commun.">
        <title>Thousands of microbial genomes shed light on interconnected biogeochemical processes in an aquifer system.</title>
        <authorList>
            <person name="Anantharaman K."/>
            <person name="Brown C.T."/>
            <person name="Hug L.A."/>
            <person name="Sharon I."/>
            <person name="Castelle C.J."/>
            <person name="Probst A.J."/>
            <person name="Thomas B.C."/>
            <person name="Singh A."/>
            <person name="Wilkins M.J."/>
            <person name="Karaoz U."/>
            <person name="Brodie E.L."/>
            <person name="Williams K.H."/>
            <person name="Hubbard S.S."/>
            <person name="Banfield J.F."/>
        </authorList>
    </citation>
    <scope>NUCLEOTIDE SEQUENCE [LARGE SCALE GENOMIC DNA]</scope>
</reference>
<keyword evidence="1" id="KW-0812">Transmembrane</keyword>
<keyword evidence="1" id="KW-1133">Transmembrane helix</keyword>
<name>A0A1F8G5V0_9BACT</name>
<organism evidence="2 3">
    <name type="scientific">Candidatus Yanofskybacteria bacterium RIFCSPHIGHO2_12_FULL_45_19b</name>
    <dbReference type="NCBI Taxonomy" id="1802689"/>
    <lineage>
        <taxon>Bacteria</taxon>
        <taxon>Candidatus Yanofskyibacteriota</taxon>
    </lineage>
</organism>
<evidence type="ECO:0000313" key="2">
    <source>
        <dbReference type="EMBL" id="OGN20138.1"/>
    </source>
</evidence>
<feature type="transmembrane region" description="Helical" evidence="1">
    <location>
        <begin position="6"/>
        <end position="26"/>
    </location>
</feature>
<proteinExistence type="predicted"/>
<dbReference type="STRING" id="1802689.A3F25_01295"/>
<dbReference type="EMBL" id="MGKD01000008">
    <property type="protein sequence ID" value="OGN20138.1"/>
    <property type="molecule type" value="Genomic_DNA"/>
</dbReference>
<sequence length="83" mass="9443">MKKQYIICLVVGVVILVLMAGGGYLFRYRGCLKMVAYVPPREQGEIGGGFSGLQRITDKGDYYRFYGQEYKTSDDAMRACIWK</sequence>
<dbReference type="Proteomes" id="UP000177478">
    <property type="component" value="Unassembled WGS sequence"/>
</dbReference>
<evidence type="ECO:0000256" key="1">
    <source>
        <dbReference type="SAM" id="Phobius"/>
    </source>
</evidence>